<organism evidence="1 2">
    <name type="scientific">Clostridium gelidum</name>
    <dbReference type="NCBI Taxonomy" id="704125"/>
    <lineage>
        <taxon>Bacteria</taxon>
        <taxon>Bacillati</taxon>
        <taxon>Bacillota</taxon>
        <taxon>Clostridia</taxon>
        <taxon>Eubacteriales</taxon>
        <taxon>Clostridiaceae</taxon>
        <taxon>Clostridium</taxon>
    </lineage>
</organism>
<evidence type="ECO:0000313" key="1">
    <source>
        <dbReference type="EMBL" id="BCZ47405.1"/>
    </source>
</evidence>
<protein>
    <recommendedName>
        <fullName evidence="3">Rhodanese domain-containing protein</fullName>
    </recommendedName>
</protein>
<name>A0ABM7T7K3_9CLOT</name>
<keyword evidence="2" id="KW-1185">Reference proteome</keyword>
<evidence type="ECO:0008006" key="3">
    <source>
        <dbReference type="Google" id="ProtNLM"/>
    </source>
</evidence>
<accession>A0ABM7T7K3</accession>
<dbReference type="Proteomes" id="UP000824633">
    <property type="component" value="Chromosome"/>
</dbReference>
<reference evidence="2" key="1">
    <citation type="submission" date="2021-07" db="EMBL/GenBank/DDBJ databases">
        <title>Complete genome sequencing of a Clostridium isolate.</title>
        <authorList>
            <person name="Ueki A."/>
            <person name="Tonouchi A."/>
        </authorList>
    </citation>
    <scope>NUCLEOTIDE SEQUENCE [LARGE SCALE GENOMIC DNA]</scope>
    <source>
        <strain evidence="2">C5S11</strain>
    </source>
</reference>
<gene>
    <name evidence="1" type="ORF">psyc5s11_34720</name>
</gene>
<dbReference type="EMBL" id="AP024849">
    <property type="protein sequence ID" value="BCZ47405.1"/>
    <property type="molecule type" value="Genomic_DNA"/>
</dbReference>
<sequence>MYIFFTAKDVFNYAGYIGSNLLNRDFKQVNVDKVRELVENNAYIVDVRESIVTEYNFR</sequence>
<dbReference type="RefSeq" id="WP_224033745.1">
    <property type="nucleotide sequence ID" value="NZ_AP024849.1"/>
</dbReference>
<proteinExistence type="predicted"/>
<evidence type="ECO:0000313" key="2">
    <source>
        <dbReference type="Proteomes" id="UP000824633"/>
    </source>
</evidence>